<dbReference type="Proteomes" id="UP001614394">
    <property type="component" value="Unassembled WGS sequence"/>
</dbReference>
<sequence>MTYIVVLFALVGAGMLFSAMDRKIDRVERRIRLMERRQELILRHLGIEEVDAPDLREINELVRQGKKIQAIKAYRELTGAGLKEAKEAVERLPGNV</sequence>
<proteinExistence type="predicted"/>
<evidence type="ECO:0000313" key="2">
    <source>
        <dbReference type="EMBL" id="MFI9104893.1"/>
    </source>
</evidence>
<dbReference type="SUPFAM" id="SSF54736">
    <property type="entry name" value="ClpS-like"/>
    <property type="match status" value="1"/>
</dbReference>
<evidence type="ECO:0000313" key="3">
    <source>
        <dbReference type="Proteomes" id="UP001614394"/>
    </source>
</evidence>
<keyword evidence="2" id="KW-0687">Ribonucleoprotein</keyword>
<keyword evidence="3" id="KW-1185">Reference proteome</keyword>
<evidence type="ECO:0000259" key="1">
    <source>
        <dbReference type="Pfam" id="PF00542"/>
    </source>
</evidence>
<name>A0ABW8CEL6_9ACTN</name>
<reference evidence="2 3" key="1">
    <citation type="submission" date="2024-10" db="EMBL/GenBank/DDBJ databases">
        <title>The Natural Products Discovery Center: Release of the First 8490 Sequenced Strains for Exploring Actinobacteria Biosynthetic Diversity.</title>
        <authorList>
            <person name="Kalkreuter E."/>
            <person name="Kautsar S.A."/>
            <person name="Yang D."/>
            <person name="Bader C.D."/>
            <person name="Teijaro C.N."/>
            <person name="Fluegel L."/>
            <person name="Davis C.M."/>
            <person name="Simpson J.R."/>
            <person name="Lauterbach L."/>
            <person name="Steele A.D."/>
            <person name="Gui C."/>
            <person name="Meng S."/>
            <person name="Li G."/>
            <person name="Viehrig K."/>
            <person name="Ye F."/>
            <person name="Su P."/>
            <person name="Kiefer A.F."/>
            <person name="Nichols A."/>
            <person name="Cepeda A.J."/>
            <person name="Yan W."/>
            <person name="Fan B."/>
            <person name="Jiang Y."/>
            <person name="Adhikari A."/>
            <person name="Zheng C.-J."/>
            <person name="Schuster L."/>
            <person name="Cowan T.M."/>
            <person name="Smanski M.J."/>
            <person name="Chevrette M.G."/>
            <person name="De Carvalho L.P.S."/>
            <person name="Shen B."/>
        </authorList>
    </citation>
    <scope>NUCLEOTIDE SEQUENCE [LARGE SCALE GENOMIC DNA]</scope>
    <source>
        <strain evidence="2 3">NPDC053399</strain>
    </source>
</reference>
<comment type="caution">
    <text evidence="2">The sequence shown here is derived from an EMBL/GenBank/DDBJ whole genome shotgun (WGS) entry which is preliminary data.</text>
</comment>
<accession>A0ABW8CEL6</accession>
<dbReference type="GO" id="GO:0005840">
    <property type="term" value="C:ribosome"/>
    <property type="evidence" value="ECO:0007669"/>
    <property type="project" value="UniProtKB-KW"/>
</dbReference>
<protein>
    <submittedName>
        <fullName evidence="2">Ribosomal protein L7/L12</fullName>
    </submittedName>
</protein>
<dbReference type="EMBL" id="JBITYG010000010">
    <property type="protein sequence ID" value="MFI9104893.1"/>
    <property type="molecule type" value="Genomic_DNA"/>
</dbReference>
<dbReference type="InterPro" id="IPR014719">
    <property type="entry name" value="Ribosomal_bL12_C/ClpS-like"/>
</dbReference>
<feature type="domain" description="Large ribosomal subunit protein bL12 C-terminal" evidence="1">
    <location>
        <begin position="65"/>
        <end position="96"/>
    </location>
</feature>
<gene>
    <name evidence="2" type="ORF">ACIGXA_30705</name>
</gene>
<dbReference type="RefSeq" id="WP_399655558.1">
    <property type="nucleotide sequence ID" value="NZ_JBITYG010000010.1"/>
</dbReference>
<dbReference type="Pfam" id="PF00542">
    <property type="entry name" value="Ribosomal_L12"/>
    <property type="match status" value="1"/>
</dbReference>
<organism evidence="2 3">
    <name type="scientific">Streptomyces fildesensis</name>
    <dbReference type="NCBI Taxonomy" id="375757"/>
    <lineage>
        <taxon>Bacteria</taxon>
        <taxon>Bacillati</taxon>
        <taxon>Actinomycetota</taxon>
        <taxon>Actinomycetes</taxon>
        <taxon>Kitasatosporales</taxon>
        <taxon>Streptomycetaceae</taxon>
        <taxon>Streptomyces</taxon>
    </lineage>
</organism>
<dbReference type="Gene3D" id="3.30.1390.10">
    <property type="match status" value="1"/>
</dbReference>
<keyword evidence="2" id="KW-0689">Ribosomal protein</keyword>
<dbReference type="InterPro" id="IPR013823">
    <property type="entry name" value="Ribosomal_bL12_C"/>
</dbReference>